<evidence type="ECO:0000313" key="3">
    <source>
        <dbReference type="Proteomes" id="UP000289152"/>
    </source>
</evidence>
<gene>
    <name evidence="2" type="ORF">M231_00407</name>
</gene>
<evidence type="ECO:0000313" key="2">
    <source>
        <dbReference type="EMBL" id="RXK42417.1"/>
    </source>
</evidence>
<dbReference type="InterPro" id="IPR052711">
    <property type="entry name" value="Zinc_ADH-like"/>
</dbReference>
<dbReference type="GO" id="GO:0016491">
    <property type="term" value="F:oxidoreductase activity"/>
    <property type="evidence" value="ECO:0007669"/>
    <property type="project" value="InterPro"/>
</dbReference>
<dbReference type="PANTHER" id="PTHR45033">
    <property type="match status" value="1"/>
</dbReference>
<proteinExistence type="predicted"/>
<dbReference type="EMBL" id="SDIL01000002">
    <property type="protein sequence ID" value="RXK42417.1"/>
    <property type="molecule type" value="Genomic_DNA"/>
</dbReference>
<dbReference type="SMART" id="SM00829">
    <property type="entry name" value="PKS_ER"/>
    <property type="match status" value="1"/>
</dbReference>
<dbReference type="InterPro" id="IPR013154">
    <property type="entry name" value="ADH-like_N"/>
</dbReference>
<dbReference type="InterPro" id="IPR020843">
    <property type="entry name" value="ER"/>
</dbReference>
<accession>A0A4V1M528</accession>
<dbReference type="VEuPathDB" id="FungiDB:TREMEDRAFT_44683"/>
<evidence type="ECO:0000259" key="1">
    <source>
        <dbReference type="SMART" id="SM00829"/>
    </source>
</evidence>
<sequence>MSLPTTQKKYTLESAATPERPKAFKITYHSSAPFPTLPTPTSVLVNVKALALSARDLQIVKGEYPAPHAVHPGTVPVGSGAGEIVAVGPEVKGYTVGDRVILMGMPGHHFQPDLPQSSLERSRGGGTDGTAQEYIPMEYEDLLLAPSHLDWIELAGLCGSSVTSWVHLWGHQPLLPGSTVLCLGTGGVSMYAAQFALVSGSSVIITSSSDEKLAKVKKILEKLLIPGSSKDAIRTINYNTTPEWDVEVRKMTGGRGVDNVIEVGGWGTCAKSVRSVRKGGIVGVSGYLSTYHEVPMELKMEDLSKLILYSAANVRGIFVGNRTQAEQMLRFVDRAGLRPVVSEVYDFADLPKAYEAMEKASHIGKVVVRVSA</sequence>
<dbReference type="Pfam" id="PF08240">
    <property type="entry name" value="ADH_N"/>
    <property type="match status" value="1"/>
</dbReference>
<reference evidence="2 3" key="1">
    <citation type="submission" date="2016-06" db="EMBL/GenBank/DDBJ databases">
        <title>Evolution of pathogenesis and genome organization in the Tremellales.</title>
        <authorList>
            <person name="Cuomo C."/>
            <person name="Litvintseva A."/>
            <person name="Heitman J."/>
            <person name="Chen Y."/>
            <person name="Sun S."/>
            <person name="Springer D."/>
            <person name="Dromer F."/>
            <person name="Young S."/>
            <person name="Zeng Q."/>
            <person name="Chapman S."/>
            <person name="Gujja S."/>
            <person name="Saif S."/>
            <person name="Birren B."/>
        </authorList>
    </citation>
    <scope>NUCLEOTIDE SEQUENCE [LARGE SCALE GENOMIC DNA]</scope>
    <source>
        <strain evidence="2 3">ATCC 28783</strain>
    </source>
</reference>
<keyword evidence="3" id="KW-1185">Reference proteome</keyword>
<protein>
    <recommendedName>
        <fullName evidence="1">Enoyl reductase (ER) domain-containing protein</fullName>
    </recommendedName>
</protein>
<dbReference type="InterPro" id="IPR011032">
    <property type="entry name" value="GroES-like_sf"/>
</dbReference>
<dbReference type="Proteomes" id="UP000289152">
    <property type="component" value="Unassembled WGS sequence"/>
</dbReference>
<dbReference type="SUPFAM" id="SSF51735">
    <property type="entry name" value="NAD(P)-binding Rossmann-fold domains"/>
    <property type="match status" value="1"/>
</dbReference>
<comment type="caution">
    <text evidence="2">The sequence shown here is derived from an EMBL/GenBank/DDBJ whole genome shotgun (WGS) entry which is preliminary data.</text>
</comment>
<dbReference type="Gene3D" id="3.90.180.10">
    <property type="entry name" value="Medium-chain alcohol dehydrogenases, catalytic domain"/>
    <property type="match status" value="1"/>
</dbReference>
<dbReference type="AlphaFoldDB" id="A0A4V1M528"/>
<dbReference type="PANTHER" id="PTHR45033:SF2">
    <property type="entry name" value="ZINC-TYPE ALCOHOL DEHYDROGENASE-LIKE PROTEIN C1773.06C"/>
    <property type="match status" value="1"/>
</dbReference>
<dbReference type="Gene3D" id="3.40.50.720">
    <property type="entry name" value="NAD(P)-binding Rossmann-like Domain"/>
    <property type="match status" value="1"/>
</dbReference>
<dbReference type="Pfam" id="PF00107">
    <property type="entry name" value="ADH_zinc_N"/>
    <property type="match status" value="1"/>
</dbReference>
<feature type="domain" description="Enoyl reductase (ER)" evidence="1">
    <location>
        <begin position="19"/>
        <end position="368"/>
    </location>
</feature>
<organism evidence="2 3">
    <name type="scientific">Tremella mesenterica</name>
    <name type="common">Jelly fungus</name>
    <dbReference type="NCBI Taxonomy" id="5217"/>
    <lineage>
        <taxon>Eukaryota</taxon>
        <taxon>Fungi</taxon>
        <taxon>Dikarya</taxon>
        <taxon>Basidiomycota</taxon>
        <taxon>Agaricomycotina</taxon>
        <taxon>Tremellomycetes</taxon>
        <taxon>Tremellales</taxon>
        <taxon>Tremellaceae</taxon>
        <taxon>Tremella</taxon>
    </lineage>
</organism>
<dbReference type="SUPFAM" id="SSF50129">
    <property type="entry name" value="GroES-like"/>
    <property type="match status" value="1"/>
</dbReference>
<dbReference type="InParanoid" id="A0A4V1M528"/>
<dbReference type="InterPro" id="IPR036291">
    <property type="entry name" value="NAD(P)-bd_dom_sf"/>
</dbReference>
<dbReference type="STRING" id="5217.A0A4V1M528"/>
<dbReference type="OrthoDB" id="9930022at2759"/>
<dbReference type="CDD" id="cd08276">
    <property type="entry name" value="MDR7"/>
    <property type="match status" value="1"/>
</dbReference>
<dbReference type="InterPro" id="IPR013149">
    <property type="entry name" value="ADH-like_C"/>
</dbReference>
<name>A0A4V1M528_TREME</name>